<accession>A0A2N5J497</accession>
<evidence type="ECO:0000313" key="3">
    <source>
        <dbReference type="Proteomes" id="UP000235034"/>
    </source>
</evidence>
<organism evidence="2 3">
    <name type="scientific">Bifidobacterium parmae</name>
    <dbReference type="NCBI Taxonomy" id="361854"/>
    <lineage>
        <taxon>Bacteria</taxon>
        <taxon>Bacillati</taxon>
        <taxon>Actinomycetota</taxon>
        <taxon>Actinomycetes</taxon>
        <taxon>Bifidobacteriales</taxon>
        <taxon>Bifidobacteriaceae</taxon>
        <taxon>Bifidobacterium</taxon>
    </lineage>
</organism>
<proteinExistence type="predicted"/>
<sequence>MTHDDHDDTHRLYDNRHTTDYNERQPPRIEIHPHALHTHHIERSQIESAFATRIGPARIRSRDRNAEPPRWATIGFDQQQRLIELVYVKTADPEPLVIHANYLTKGFFKEWSKA</sequence>
<evidence type="ECO:0000313" key="2">
    <source>
        <dbReference type="EMBL" id="PLS29042.1"/>
    </source>
</evidence>
<gene>
    <name evidence="2" type="ORF">Uis4E_0775</name>
</gene>
<dbReference type="RefSeq" id="WP_207764544.1">
    <property type="nucleotide sequence ID" value="NZ_NMWT01000009.1"/>
</dbReference>
<keyword evidence="3" id="KW-1185">Reference proteome</keyword>
<evidence type="ECO:0000256" key="1">
    <source>
        <dbReference type="SAM" id="MobiDB-lite"/>
    </source>
</evidence>
<protein>
    <recommendedName>
        <fullName evidence="4">Toxin</fullName>
    </recommendedName>
</protein>
<reference evidence="2 3" key="1">
    <citation type="submission" date="2017-07" db="EMBL/GenBank/DDBJ databases">
        <title>Bifidobacterium novel species.</title>
        <authorList>
            <person name="Lugli G.A."/>
            <person name="Milani C."/>
            <person name="Duranti S."/>
            <person name="Mangifesta M."/>
        </authorList>
    </citation>
    <scope>NUCLEOTIDE SEQUENCE [LARGE SCALE GENOMIC DNA]</scope>
    <source>
        <strain evidence="2 3">77</strain>
    </source>
</reference>
<evidence type="ECO:0008006" key="4">
    <source>
        <dbReference type="Google" id="ProtNLM"/>
    </source>
</evidence>
<dbReference type="AlphaFoldDB" id="A0A2N5J497"/>
<dbReference type="EMBL" id="NMWT01000009">
    <property type="protein sequence ID" value="PLS29042.1"/>
    <property type="molecule type" value="Genomic_DNA"/>
</dbReference>
<name>A0A2N5J497_9BIFI</name>
<feature type="region of interest" description="Disordered" evidence="1">
    <location>
        <begin position="1"/>
        <end position="27"/>
    </location>
</feature>
<dbReference type="Proteomes" id="UP000235034">
    <property type="component" value="Unassembled WGS sequence"/>
</dbReference>
<comment type="caution">
    <text evidence="2">The sequence shown here is derived from an EMBL/GenBank/DDBJ whole genome shotgun (WGS) entry which is preliminary data.</text>
</comment>